<keyword evidence="2" id="KW-1185">Reference proteome</keyword>
<sequence length="175" mass="19565">MKKAIIGFLVLGIIVSSIYLFVPEKNNLQDQNSISDSDIEKFIDERGIEPLAIEKRNGLVYILEEGSKYTLYKSKEELSSAYTGWSNSTPQALSIGMSGGDNAHVYIIINEKKLINQGDSIEVTFSDESKVTKDVNGETGFIFFHESNEAPRLTGQWSVKIFDKGGEVIYQRELS</sequence>
<dbReference type="AlphaFoldDB" id="A0A024PAY6"/>
<name>A0A024PAY6_9BACI</name>
<reference evidence="2" key="1">
    <citation type="submission" date="2014-03" db="EMBL/GenBank/DDBJ databases">
        <authorList>
            <person name="Urmite Genomes U."/>
        </authorList>
    </citation>
    <scope>NUCLEOTIDE SEQUENCE [LARGE SCALE GENOMIC DNA]</scope>
    <source>
        <strain evidence="2">HD-03</strain>
    </source>
</reference>
<evidence type="ECO:0000313" key="1">
    <source>
        <dbReference type="EMBL" id="CDQ25592.1"/>
    </source>
</evidence>
<dbReference type="EMBL" id="CCDI010000007">
    <property type="protein sequence ID" value="CDQ25592.1"/>
    <property type="molecule type" value="Genomic_DNA"/>
</dbReference>
<gene>
    <name evidence="1" type="ORF">BN983_03944</name>
</gene>
<protein>
    <submittedName>
        <fullName evidence="1">Uncharacterized protein</fullName>
    </submittedName>
</protein>
<evidence type="ECO:0000313" key="2">
    <source>
        <dbReference type="Proteomes" id="UP000028868"/>
    </source>
</evidence>
<organism evidence="1 2">
    <name type="scientific">Halobacillus karajensis</name>
    <dbReference type="NCBI Taxonomy" id="195088"/>
    <lineage>
        <taxon>Bacteria</taxon>
        <taxon>Bacillati</taxon>
        <taxon>Bacillota</taxon>
        <taxon>Bacilli</taxon>
        <taxon>Bacillales</taxon>
        <taxon>Bacillaceae</taxon>
        <taxon>Halobacillus</taxon>
    </lineage>
</organism>
<reference evidence="1 2" key="2">
    <citation type="submission" date="2014-05" db="EMBL/GenBank/DDBJ databases">
        <title>Draft genome sequence of Halobacillus karajensis HK-03.</title>
        <authorList>
            <person name="Khelaifia S."/>
            <person name="Croce O."/>
            <person name="Lagier J.C."/>
            <person name="Raoult D."/>
        </authorList>
    </citation>
    <scope>NUCLEOTIDE SEQUENCE [LARGE SCALE GENOMIC DNA]</scope>
    <source>
        <strain evidence="1 2">HD-03</strain>
    </source>
</reference>
<dbReference type="Proteomes" id="UP000028868">
    <property type="component" value="Unassembled WGS sequence"/>
</dbReference>
<accession>A0A024PAY6</accession>
<dbReference type="RefSeq" id="WP_035511467.1">
    <property type="nucleotide sequence ID" value="NZ_CCDH010000004.1"/>
</dbReference>
<proteinExistence type="predicted"/>
<comment type="caution">
    <text evidence="1">The sequence shown here is derived from an EMBL/GenBank/DDBJ whole genome shotgun (WGS) entry which is preliminary data.</text>
</comment>